<organism evidence="1 2">
    <name type="scientific">Paramarasmius palmivorus</name>
    <dbReference type="NCBI Taxonomy" id="297713"/>
    <lineage>
        <taxon>Eukaryota</taxon>
        <taxon>Fungi</taxon>
        <taxon>Dikarya</taxon>
        <taxon>Basidiomycota</taxon>
        <taxon>Agaricomycotina</taxon>
        <taxon>Agaricomycetes</taxon>
        <taxon>Agaricomycetidae</taxon>
        <taxon>Agaricales</taxon>
        <taxon>Marasmiineae</taxon>
        <taxon>Marasmiaceae</taxon>
        <taxon>Paramarasmius</taxon>
    </lineage>
</organism>
<evidence type="ECO:0000313" key="1">
    <source>
        <dbReference type="EMBL" id="KAK7031293.1"/>
    </source>
</evidence>
<sequence length="328" mass="36753">MDSVKADMYIYVGSSTVHSSLQLTTILKTTTLSIRLFIHSPTHAPFSTMRFIVPSVSLSSQSLTGTQQKVWEARGFSEDEVLTALKQKRNGAGKIDTQELRQNEELAPFGVETFYEWYKTLTPEKRKALMVSMMSVCKERARQGGKNKPVRLEKESAEEVLQVPSKEISDPNDLAFQWRLEADDCALVVQFTKWYTALSEEEQGGALAYSAMKDGDNVEEAESELEKVRDLSGLQALTRKQSEELTDQAHSYVQARNNCVVVPNFPTCSRDTDEGQHETSVVYASDEALPRPPAPGLRAKVTRGGTLILDKWGDPIWEKIPEQSRGKM</sequence>
<name>A0AAW0C0L3_9AGAR</name>
<comment type="caution">
    <text evidence="1">The sequence shown here is derived from an EMBL/GenBank/DDBJ whole genome shotgun (WGS) entry which is preliminary data.</text>
</comment>
<dbReference type="AlphaFoldDB" id="A0AAW0C0L3"/>
<evidence type="ECO:0000313" key="2">
    <source>
        <dbReference type="Proteomes" id="UP001383192"/>
    </source>
</evidence>
<proteinExistence type="predicted"/>
<dbReference type="Proteomes" id="UP001383192">
    <property type="component" value="Unassembled WGS sequence"/>
</dbReference>
<keyword evidence="2" id="KW-1185">Reference proteome</keyword>
<reference evidence="1 2" key="1">
    <citation type="submission" date="2024-01" db="EMBL/GenBank/DDBJ databases">
        <title>A draft genome for a cacao thread blight-causing isolate of Paramarasmius palmivorus.</title>
        <authorList>
            <person name="Baruah I.K."/>
            <person name="Bukari Y."/>
            <person name="Amoako-Attah I."/>
            <person name="Meinhardt L.W."/>
            <person name="Bailey B.A."/>
            <person name="Cohen S.P."/>
        </authorList>
    </citation>
    <scope>NUCLEOTIDE SEQUENCE [LARGE SCALE GENOMIC DNA]</scope>
    <source>
        <strain evidence="1 2">GH-12</strain>
    </source>
</reference>
<dbReference type="EMBL" id="JAYKXP010000069">
    <property type="protein sequence ID" value="KAK7031293.1"/>
    <property type="molecule type" value="Genomic_DNA"/>
</dbReference>
<protein>
    <submittedName>
        <fullName evidence="1">Uncharacterized protein</fullName>
    </submittedName>
</protein>
<accession>A0AAW0C0L3</accession>
<gene>
    <name evidence="1" type="ORF">VNI00_013548</name>
</gene>